<name>A0AAU7PGG2_9CAUD</name>
<organism evidence="2">
    <name type="scientific">Escherichia phage fEgEco12</name>
    <dbReference type="NCBI Taxonomy" id="3158837"/>
    <lineage>
        <taxon>Viruses</taxon>
        <taxon>Duplodnaviria</taxon>
        <taxon>Heunggongvirae</taxon>
        <taxon>Uroviricota</taxon>
        <taxon>Caudoviricetes</taxon>
    </lineage>
</organism>
<sequence length="86" mass="9750">MTNLQNLTSLVFYATTIVYCITLVLTCFIYKDYKRGFMDSSTHKFSSKLEAGIYYVLSISYGACLLTLGLLIYWLYTALFAQGVIS</sequence>
<reference evidence="2" key="1">
    <citation type="submission" date="2024-05" db="EMBL/GenBank/DDBJ databases">
        <authorList>
            <person name="Badawy S."/>
            <person name="Skurnik M."/>
        </authorList>
    </citation>
    <scope>NUCLEOTIDE SEQUENCE</scope>
</reference>
<evidence type="ECO:0000256" key="1">
    <source>
        <dbReference type="SAM" id="Phobius"/>
    </source>
</evidence>
<accession>A0AAU7PGG2</accession>
<feature type="transmembrane region" description="Helical" evidence="1">
    <location>
        <begin position="12"/>
        <end position="30"/>
    </location>
</feature>
<keyword evidence="1" id="KW-0812">Transmembrane</keyword>
<keyword evidence="1" id="KW-1133">Transmembrane helix</keyword>
<keyword evidence="1" id="KW-0472">Membrane</keyword>
<proteinExistence type="predicted"/>
<protein>
    <submittedName>
        <fullName evidence="2">Uncharacterized protein</fullName>
    </submittedName>
</protein>
<feature type="transmembrane region" description="Helical" evidence="1">
    <location>
        <begin position="51"/>
        <end position="76"/>
    </location>
</feature>
<dbReference type="EMBL" id="PP777464">
    <property type="protein sequence ID" value="XBS49297.1"/>
    <property type="molecule type" value="Genomic_DNA"/>
</dbReference>
<evidence type="ECO:0000313" key="2">
    <source>
        <dbReference type="EMBL" id="XBS49297.1"/>
    </source>
</evidence>